<proteinExistence type="predicted"/>
<feature type="region of interest" description="Disordered" evidence="1">
    <location>
        <begin position="54"/>
        <end position="73"/>
    </location>
</feature>
<accession>A0A7R9H2C4</accession>
<evidence type="ECO:0000313" key="2">
    <source>
        <dbReference type="EMBL" id="CAD7405258.1"/>
    </source>
</evidence>
<name>A0A7R9H2C4_TIMCR</name>
<dbReference type="AlphaFoldDB" id="A0A7R9H2C4"/>
<protein>
    <submittedName>
        <fullName evidence="2">Uncharacterized protein</fullName>
    </submittedName>
</protein>
<gene>
    <name evidence="2" type="ORF">TCEB3V08_LOCUS7903</name>
</gene>
<evidence type="ECO:0000256" key="1">
    <source>
        <dbReference type="SAM" id="MobiDB-lite"/>
    </source>
</evidence>
<feature type="region of interest" description="Disordered" evidence="1">
    <location>
        <begin position="97"/>
        <end position="118"/>
    </location>
</feature>
<organism evidence="2">
    <name type="scientific">Timema cristinae</name>
    <name type="common">Walking stick</name>
    <dbReference type="NCBI Taxonomy" id="61476"/>
    <lineage>
        <taxon>Eukaryota</taxon>
        <taxon>Metazoa</taxon>
        <taxon>Ecdysozoa</taxon>
        <taxon>Arthropoda</taxon>
        <taxon>Hexapoda</taxon>
        <taxon>Insecta</taxon>
        <taxon>Pterygota</taxon>
        <taxon>Neoptera</taxon>
        <taxon>Polyneoptera</taxon>
        <taxon>Phasmatodea</taxon>
        <taxon>Timematodea</taxon>
        <taxon>Timematoidea</taxon>
        <taxon>Timematidae</taxon>
        <taxon>Timema</taxon>
    </lineage>
</organism>
<sequence length="255" mass="28677">MTLLTYSVALHEYEPRYLGHDSCPPAQLAVPYHAAPQTGRVELEEVNPHLRGGRVKNYLGKTTPSSPDRDSNLDFPVLSSRAHKTSALANYATEAGRRMGETRPRPRPMRTSVDRQQQQQEEIRQVAQARRVLDLHEYADHQHHQALSAAATLKLTARPWEGPPSTRRKVSDETKEEIQEEDEATLRELLVRGNVSAFEWREHGKTTLSTPDRDSNLSLPVNGSLVNCEIIALDHASIEAGTNYSNILELSEIEF</sequence>
<reference evidence="2" key="1">
    <citation type="submission" date="2020-11" db="EMBL/GenBank/DDBJ databases">
        <authorList>
            <person name="Tran Van P."/>
        </authorList>
    </citation>
    <scope>NUCLEOTIDE SEQUENCE</scope>
</reference>
<dbReference type="EMBL" id="OC319398">
    <property type="protein sequence ID" value="CAD7405258.1"/>
    <property type="molecule type" value="Genomic_DNA"/>
</dbReference>